<dbReference type="AlphaFoldDB" id="A0A8E2JFP0"/>
<keyword evidence="2" id="KW-1185">Reference proteome</keyword>
<evidence type="ECO:0000313" key="1">
    <source>
        <dbReference type="EMBL" id="OCK80239.1"/>
    </source>
</evidence>
<evidence type="ECO:0000313" key="2">
    <source>
        <dbReference type="Proteomes" id="UP000250266"/>
    </source>
</evidence>
<reference evidence="1 2" key="1">
    <citation type="journal article" date="2016" name="Nat. Commun.">
        <title>Ectomycorrhizal ecology is imprinted in the genome of the dominant symbiotic fungus Cenococcum geophilum.</title>
        <authorList>
            <consortium name="DOE Joint Genome Institute"/>
            <person name="Peter M."/>
            <person name="Kohler A."/>
            <person name="Ohm R.A."/>
            <person name="Kuo A."/>
            <person name="Krutzmann J."/>
            <person name="Morin E."/>
            <person name="Arend M."/>
            <person name="Barry K.W."/>
            <person name="Binder M."/>
            <person name="Choi C."/>
            <person name="Clum A."/>
            <person name="Copeland A."/>
            <person name="Grisel N."/>
            <person name="Haridas S."/>
            <person name="Kipfer T."/>
            <person name="LaButti K."/>
            <person name="Lindquist E."/>
            <person name="Lipzen A."/>
            <person name="Maire R."/>
            <person name="Meier B."/>
            <person name="Mihaltcheva S."/>
            <person name="Molinier V."/>
            <person name="Murat C."/>
            <person name="Poggeler S."/>
            <person name="Quandt C.A."/>
            <person name="Sperisen C."/>
            <person name="Tritt A."/>
            <person name="Tisserant E."/>
            <person name="Crous P.W."/>
            <person name="Henrissat B."/>
            <person name="Nehls U."/>
            <person name="Egli S."/>
            <person name="Spatafora J.W."/>
            <person name="Grigoriev I.V."/>
            <person name="Martin F.M."/>
        </authorList>
    </citation>
    <scope>NUCLEOTIDE SEQUENCE [LARGE SCALE GENOMIC DNA]</scope>
    <source>
        <strain evidence="1 2">CBS 459.81</strain>
    </source>
</reference>
<sequence length="171" mass="19599">MVLKGKEIQTLRRLEFICACCFLDSSCPFIFILNLGINAARRHFLLQGMRLLLGNDPVGIMLVFTTTMIAAQDQCLPVAWLCRVLGAVQHELALGAPHDWFTFVGFPHYVGQARCFESELTAVHQDCYYEVEFRRERSALSPRHKRLWPQFCECFSRTPDTRTLDADSLIV</sequence>
<organism evidence="1 2">
    <name type="scientific">Lepidopterella palustris CBS 459.81</name>
    <dbReference type="NCBI Taxonomy" id="1314670"/>
    <lineage>
        <taxon>Eukaryota</taxon>
        <taxon>Fungi</taxon>
        <taxon>Dikarya</taxon>
        <taxon>Ascomycota</taxon>
        <taxon>Pezizomycotina</taxon>
        <taxon>Dothideomycetes</taxon>
        <taxon>Pleosporomycetidae</taxon>
        <taxon>Mytilinidiales</taxon>
        <taxon>Argynnaceae</taxon>
        <taxon>Lepidopterella</taxon>
    </lineage>
</organism>
<protein>
    <submittedName>
        <fullName evidence="1">Uncharacterized protein</fullName>
    </submittedName>
</protein>
<proteinExistence type="predicted"/>
<gene>
    <name evidence="1" type="ORF">K432DRAFT_49622</name>
</gene>
<name>A0A8E2JFP0_9PEZI</name>
<accession>A0A8E2JFP0</accession>
<dbReference type="EMBL" id="KV744969">
    <property type="protein sequence ID" value="OCK80239.1"/>
    <property type="molecule type" value="Genomic_DNA"/>
</dbReference>
<dbReference type="Proteomes" id="UP000250266">
    <property type="component" value="Unassembled WGS sequence"/>
</dbReference>